<feature type="transmembrane region" description="Helical" evidence="1">
    <location>
        <begin position="305"/>
        <end position="331"/>
    </location>
</feature>
<feature type="transmembrane region" description="Helical" evidence="1">
    <location>
        <begin position="126"/>
        <end position="143"/>
    </location>
</feature>
<dbReference type="Proteomes" id="UP000190140">
    <property type="component" value="Unassembled WGS sequence"/>
</dbReference>
<keyword evidence="3" id="KW-1185">Reference proteome</keyword>
<comment type="caution">
    <text evidence="2">The sequence shown here is derived from an EMBL/GenBank/DDBJ whole genome shotgun (WGS) entry which is preliminary data.</text>
</comment>
<feature type="transmembrane region" description="Helical" evidence="1">
    <location>
        <begin position="352"/>
        <end position="378"/>
    </location>
</feature>
<evidence type="ECO:0000256" key="1">
    <source>
        <dbReference type="SAM" id="Phobius"/>
    </source>
</evidence>
<dbReference type="RefSeq" id="WP_079410357.1">
    <property type="nucleotide sequence ID" value="NZ_MZGW01000001.1"/>
</dbReference>
<protein>
    <submittedName>
        <fullName evidence="2">Stage III sporulation protein AE</fullName>
    </submittedName>
</protein>
<dbReference type="Pfam" id="PF09546">
    <property type="entry name" value="Spore_III_AE"/>
    <property type="match status" value="1"/>
</dbReference>
<feature type="transmembrane region" description="Helical" evidence="1">
    <location>
        <begin position="191"/>
        <end position="215"/>
    </location>
</feature>
<name>A0A1V4IAP4_9FIRM</name>
<keyword evidence="1" id="KW-0812">Transmembrane</keyword>
<keyword evidence="1" id="KW-0472">Membrane</keyword>
<sequence>MKKIVLLTTIIFILMGSTIYGDDNKSIGVDDYIEKQLSSMQIWKLEEYFRNEEILNDVNLKTFIVDVVRGKRNIFDLINKEALTTYLFKELRTNLKIFISILVLSMISSILKNLDNSFSSGTISKISNYTIFLIIVSLTFIGYKEVLSICKGTIESMVAFMEIAIPIEIALLVTLGFPITSAVLNPIFLGGIAFITLIFKRFIVISMTLAFSLLIMNSISKHIKLKRLFSFIKQMNIFTIGTVLTVYLGIISIQGLYITSFDKLSMKTVKFAVGNFIPIVGNFVSDSIDIVLSSSYVLKSVLGSVGLLILVGICLTPIIKIISILLVYKLASIVIEPIADESISEYLNEIGNLMAIALAALIATAIIFFITIAILASIGNVTKL</sequence>
<dbReference type="NCBIfam" id="TIGR02829">
    <property type="entry name" value="spore_III_AE"/>
    <property type="match status" value="1"/>
</dbReference>
<evidence type="ECO:0000313" key="3">
    <source>
        <dbReference type="Proteomes" id="UP000190140"/>
    </source>
</evidence>
<evidence type="ECO:0000313" key="2">
    <source>
        <dbReference type="EMBL" id="OPJ56940.1"/>
    </source>
</evidence>
<feature type="transmembrane region" description="Helical" evidence="1">
    <location>
        <begin position="95"/>
        <end position="114"/>
    </location>
</feature>
<feature type="transmembrane region" description="Helical" evidence="1">
    <location>
        <begin position="235"/>
        <end position="257"/>
    </location>
</feature>
<dbReference type="OrthoDB" id="1706761at2"/>
<feature type="transmembrane region" description="Helical" evidence="1">
    <location>
        <begin position="163"/>
        <end position="184"/>
    </location>
</feature>
<accession>A0A1V4IAP4</accession>
<reference evidence="2 3" key="1">
    <citation type="submission" date="2017-03" db="EMBL/GenBank/DDBJ databases">
        <title>Genome sequence of Clostridium thermoalcaliphilum DSM 7309.</title>
        <authorList>
            <person name="Poehlein A."/>
            <person name="Daniel R."/>
        </authorList>
    </citation>
    <scope>NUCLEOTIDE SEQUENCE [LARGE SCALE GENOMIC DNA]</scope>
    <source>
        <strain evidence="2 3">DSM 7309</strain>
    </source>
</reference>
<gene>
    <name evidence="2" type="primary">spoIIIAE</name>
    <name evidence="2" type="ORF">CLOTH_02220</name>
</gene>
<dbReference type="STRING" id="29349.CLOTH_02220"/>
<proteinExistence type="predicted"/>
<dbReference type="AlphaFoldDB" id="A0A1V4IAP4"/>
<organism evidence="2 3">
    <name type="scientific">Alkalithermobacter paradoxus</name>
    <dbReference type="NCBI Taxonomy" id="29349"/>
    <lineage>
        <taxon>Bacteria</taxon>
        <taxon>Bacillati</taxon>
        <taxon>Bacillota</taxon>
        <taxon>Clostridia</taxon>
        <taxon>Peptostreptococcales</taxon>
        <taxon>Tepidibacteraceae</taxon>
        <taxon>Alkalithermobacter</taxon>
    </lineage>
</organism>
<dbReference type="EMBL" id="MZGW01000001">
    <property type="protein sequence ID" value="OPJ56940.1"/>
    <property type="molecule type" value="Genomic_DNA"/>
</dbReference>
<keyword evidence="1" id="KW-1133">Transmembrane helix</keyword>
<dbReference type="InterPro" id="IPR014194">
    <property type="entry name" value="Spore_III_AE"/>
</dbReference>